<dbReference type="CDD" id="cd01012">
    <property type="entry name" value="YcaC_related"/>
    <property type="match status" value="1"/>
</dbReference>
<dbReference type="OMA" id="QHACANI"/>
<dbReference type="KEGG" id="hst:105187042"/>
<feature type="domain" description="Isochorismatase-like" evidence="3">
    <location>
        <begin position="15"/>
        <end position="166"/>
    </location>
</feature>
<dbReference type="Pfam" id="PF00857">
    <property type="entry name" value="Isochorismatase"/>
    <property type="match status" value="1"/>
</dbReference>
<comment type="similarity">
    <text evidence="1">Belongs to the isochorismatase family.</text>
</comment>
<dbReference type="Gene3D" id="3.40.50.850">
    <property type="entry name" value="Isochorismatase-like"/>
    <property type="match status" value="1"/>
</dbReference>
<accession>E2BVQ1</accession>
<dbReference type="AlphaFoldDB" id="E2BVQ1"/>
<proteinExistence type="inferred from homology"/>
<organism evidence="5">
    <name type="scientific">Harpegnathos saltator</name>
    <name type="common">Jerdon's jumping ant</name>
    <dbReference type="NCBI Taxonomy" id="610380"/>
    <lineage>
        <taxon>Eukaryota</taxon>
        <taxon>Metazoa</taxon>
        <taxon>Ecdysozoa</taxon>
        <taxon>Arthropoda</taxon>
        <taxon>Hexapoda</taxon>
        <taxon>Insecta</taxon>
        <taxon>Pterygota</taxon>
        <taxon>Neoptera</taxon>
        <taxon>Endopterygota</taxon>
        <taxon>Hymenoptera</taxon>
        <taxon>Apocrita</taxon>
        <taxon>Aculeata</taxon>
        <taxon>Formicoidea</taxon>
        <taxon>Formicidae</taxon>
        <taxon>Ponerinae</taxon>
        <taxon>Ponerini</taxon>
        <taxon>Harpegnathos</taxon>
    </lineage>
</organism>
<keyword evidence="5" id="KW-1185">Reference proteome</keyword>
<dbReference type="Proteomes" id="UP000008237">
    <property type="component" value="Unassembled WGS sequence"/>
</dbReference>
<gene>
    <name evidence="4" type="ORF">EAI_07224</name>
</gene>
<dbReference type="STRING" id="610380.E2BVQ1"/>
<evidence type="ECO:0000313" key="5">
    <source>
        <dbReference type="Proteomes" id="UP000008237"/>
    </source>
</evidence>
<dbReference type="PANTHER" id="PTHR14119:SF17">
    <property type="entry name" value="ISOCHORISMATASE DOMAIN-CONTAINING PROTEIN 1"/>
    <property type="match status" value="1"/>
</dbReference>
<dbReference type="SUPFAM" id="SSF52499">
    <property type="entry name" value="Isochorismatase-like hydrolases"/>
    <property type="match status" value="1"/>
</dbReference>
<dbReference type="OrthoDB" id="269496at2759"/>
<dbReference type="PhylomeDB" id="E2BVQ1"/>
<dbReference type="PANTHER" id="PTHR14119">
    <property type="entry name" value="HYDROLASE"/>
    <property type="match status" value="1"/>
</dbReference>
<dbReference type="FunCoup" id="E2BVQ1">
    <property type="interactions" value="1001"/>
</dbReference>
<evidence type="ECO:0000256" key="1">
    <source>
        <dbReference type="ARBA" id="ARBA00006336"/>
    </source>
</evidence>
<dbReference type="InterPro" id="IPR000868">
    <property type="entry name" value="Isochorismatase-like_dom"/>
</dbReference>
<dbReference type="InterPro" id="IPR050993">
    <property type="entry name" value="Isochorismatase_domain"/>
</dbReference>
<dbReference type="EMBL" id="GL450924">
    <property type="protein sequence ID" value="EFN80234.1"/>
    <property type="molecule type" value="Genomic_DNA"/>
</dbReference>
<dbReference type="InterPro" id="IPR036380">
    <property type="entry name" value="Isochorismatase-like_sf"/>
</dbReference>
<protein>
    <recommendedName>
        <fullName evidence="2">Isochorismatase domain-containing protein 1</fullName>
    </recommendedName>
</protein>
<evidence type="ECO:0000259" key="3">
    <source>
        <dbReference type="Pfam" id="PF00857"/>
    </source>
</evidence>
<dbReference type="InParanoid" id="E2BVQ1"/>
<evidence type="ECO:0000256" key="2">
    <source>
        <dbReference type="ARBA" id="ARBA00040688"/>
    </source>
</evidence>
<sequence>MAINAARAVLRQGKSALLICDIQESFAKVVKDFDNFVKNSSKMVNALRILNIPMIVSEQNPKGLGKTVTEIDISSAKGPFAKTLFSMCTPEIRKELSTICGGQAPESIILMGLEAHICVENTAVDLRIDGYEVHVVADCCVSRTQEDRLLALQRMQNIGCHIATSENVLYKLMQNANHKEFKKVLSLVKTPIAYTGLVPISKV</sequence>
<evidence type="ECO:0000313" key="4">
    <source>
        <dbReference type="EMBL" id="EFN80234.1"/>
    </source>
</evidence>
<reference evidence="4 5" key="1">
    <citation type="journal article" date="2010" name="Science">
        <title>Genomic comparison of the ants Camponotus floridanus and Harpegnathos saltator.</title>
        <authorList>
            <person name="Bonasio R."/>
            <person name="Zhang G."/>
            <person name="Ye C."/>
            <person name="Mutti N.S."/>
            <person name="Fang X."/>
            <person name="Qin N."/>
            <person name="Donahue G."/>
            <person name="Yang P."/>
            <person name="Li Q."/>
            <person name="Li C."/>
            <person name="Zhang P."/>
            <person name="Huang Z."/>
            <person name="Berger S.L."/>
            <person name="Reinberg D."/>
            <person name="Wang J."/>
            <person name="Liebig J."/>
        </authorList>
    </citation>
    <scope>NUCLEOTIDE SEQUENCE [LARGE SCALE GENOMIC DNA]</scope>
    <source>
        <strain evidence="4 5">R22 G/1</strain>
    </source>
</reference>
<name>E2BVQ1_HARSA</name>